<dbReference type="EMBL" id="BARU01028833">
    <property type="protein sequence ID" value="GAH74875.1"/>
    <property type="molecule type" value="Genomic_DNA"/>
</dbReference>
<dbReference type="GO" id="GO:0003743">
    <property type="term" value="F:translation initiation factor activity"/>
    <property type="evidence" value="ECO:0007669"/>
    <property type="project" value="TreeGrafter"/>
</dbReference>
<dbReference type="SUPFAM" id="SSF52156">
    <property type="entry name" value="Initiation factor IF2/eIF5b, domain 3"/>
    <property type="match status" value="1"/>
</dbReference>
<dbReference type="PANTHER" id="PTHR43381">
    <property type="entry name" value="TRANSLATION INITIATION FACTOR IF-2-RELATED"/>
    <property type="match status" value="1"/>
</dbReference>
<feature type="domain" description="Translation initiation factor IF- 2" evidence="3">
    <location>
        <begin position="146"/>
        <end position="235"/>
    </location>
</feature>
<dbReference type="SUPFAM" id="SSF50447">
    <property type="entry name" value="Translation proteins"/>
    <property type="match status" value="1"/>
</dbReference>
<dbReference type="GO" id="GO:0005525">
    <property type="term" value="F:GTP binding"/>
    <property type="evidence" value="ECO:0007669"/>
    <property type="project" value="UniProtKB-KW"/>
</dbReference>
<accession>X1J049</accession>
<gene>
    <name evidence="4" type="ORF">S03H2_45977</name>
</gene>
<dbReference type="PANTHER" id="PTHR43381:SF4">
    <property type="entry name" value="EUKARYOTIC TRANSLATION INITIATION FACTOR 5B"/>
    <property type="match status" value="1"/>
</dbReference>
<dbReference type="InterPro" id="IPR036925">
    <property type="entry name" value="TIF_IF2_dom3_sf"/>
</dbReference>
<reference evidence="4" key="1">
    <citation type="journal article" date="2014" name="Front. Microbiol.">
        <title>High frequency of phylogenetically diverse reductive dehalogenase-homologous genes in deep subseafloor sedimentary metagenomes.</title>
        <authorList>
            <person name="Kawai M."/>
            <person name="Futagami T."/>
            <person name="Toyoda A."/>
            <person name="Takaki Y."/>
            <person name="Nishi S."/>
            <person name="Hori S."/>
            <person name="Arai W."/>
            <person name="Tsubouchi T."/>
            <person name="Morono Y."/>
            <person name="Uchiyama I."/>
            <person name="Ito T."/>
            <person name="Fujiyama A."/>
            <person name="Inagaki F."/>
            <person name="Takami H."/>
        </authorList>
    </citation>
    <scope>NUCLEOTIDE SEQUENCE</scope>
    <source>
        <strain evidence="4">Expedition CK06-06</strain>
    </source>
</reference>
<comment type="caution">
    <text evidence="4">The sequence shown here is derived from an EMBL/GenBank/DDBJ whole genome shotgun (WGS) entry which is preliminary data.</text>
</comment>
<keyword evidence="1" id="KW-0547">Nucleotide-binding</keyword>
<dbReference type="Gene3D" id="2.40.30.10">
    <property type="entry name" value="Translation factors"/>
    <property type="match status" value="1"/>
</dbReference>
<evidence type="ECO:0000256" key="2">
    <source>
        <dbReference type="ARBA" id="ARBA00023134"/>
    </source>
</evidence>
<protein>
    <recommendedName>
        <fullName evidence="3">Translation initiation factor IF- 2 domain-containing protein</fullName>
    </recommendedName>
</protein>
<dbReference type="Gene3D" id="3.40.50.10050">
    <property type="entry name" value="Translation initiation factor IF- 2, domain 3"/>
    <property type="match status" value="1"/>
</dbReference>
<evidence type="ECO:0000313" key="4">
    <source>
        <dbReference type="EMBL" id="GAH74875.1"/>
    </source>
</evidence>
<feature type="non-terminal residue" evidence="4">
    <location>
        <position position="1"/>
    </location>
</feature>
<sequence>DLFYKIPDFTKKIALVPCSAKTGQGIPELIMVLCGLSQKYLENKLELGKEAKGIILEIKKEKNNSYLESILYNGELSKKDQIAIANLRGEPIITKIRVLEEVEPLCDKFKPIEKAQASTGLRMQIVEKDEILPGMPFVIYKDNKEEIKKAFKQQLTESIKTEKQGIIVKADSLGSLEALLTMLKQEKILVVKAGIGNINKNDIINAKANLKINELDAIIVSFNIGIDEEAKEMKGKYKDSYR</sequence>
<evidence type="ECO:0000256" key="1">
    <source>
        <dbReference type="ARBA" id="ARBA00022741"/>
    </source>
</evidence>
<dbReference type="AlphaFoldDB" id="X1J049"/>
<name>X1J049_9ZZZZ</name>
<evidence type="ECO:0000259" key="3">
    <source>
        <dbReference type="Pfam" id="PF11987"/>
    </source>
</evidence>
<dbReference type="InterPro" id="IPR015760">
    <property type="entry name" value="TIF_IF2"/>
</dbReference>
<dbReference type="Pfam" id="PF11987">
    <property type="entry name" value="IF-2"/>
    <property type="match status" value="1"/>
</dbReference>
<keyword evidence="2" id="KW-0342">GTP-binding</keyword>
<dbReference type="InterPro" id="IPR023115">
    <property type="entry name" value="TIF_IF2_dom3"/>
</dbReference>
<dbReference type="InterPro" id="IPR009000">
    <property type="entry name" value="Transl_B-barrel_sf"/>
</dbReference>
<organism evidence="4">
    <name type="scientific">marine sediment metagenome</name>
    <dbReference type="NCBI Taxonomy" id="412755"/>
    <lineage>
        <taxon>unclassified sequences</taxon>
        <taxon>metagenomes</taxon>
        <taxon>ecological metagenomes</taxon>
    </lineage>
</organism>
<proteinExistence type="predicted"/>
<dbReference type="GO" id="GO:0005737">
    <property type="term" value="C:cytoplasm"/>
    <property type="evidence" value="ECO:0007669"/>
    <property type="project" value="TreeGrafter"/>
</dbReference>